<name>A0A9W6QY37_9PSEU</name>
<dbReference type="EMBL" id="BSTI01000002">
    <property type="protein sequence ID" value="GLY64172.1"/>
    <property type="molecule type" value="Genomic_DNA"/>
</dbReference>
<protein>
    <submittedName>
        <fullName evidence="1">Uncharacterized protein</fullName>
    </submittedName>
</protein>
<comment type="caution">
    <text evidence="1">The sequence shown here is derived from an EMBL/GenBank/DDBJ whole genome shotgun (WGS) entry which is preliminary data.</text>
</comment>
<proteinExistence type="predicted"/>
<dbReference type="SUPFAM" id="SSF140453">
    <property type="entry name" value="EsxAB dimer-like"/>
    <property type="match status" value="1"/>
</dbReference>
<accession>A0A9W6QY37</accession>
<dbReference type="Proteomes" id="UP001165136">
    <property type="component" value="Unassembled WGS sequence"/>
</dbReference>
<evidence type="ECO:0000313" key="2">
    <source>
        <dbReference type="Proteomes" id="UP001165136"/>
    </source>
</evidence>
<gene>
    <name evidence="1" type="ORF">Atai01_07910</name>
</gene>
<sequence length="99" mass="10652">MSDGQILMHFDSVQGQIEAMGTNVGLDTGAFTDVYQHAKDAHASFFTGADGESMEARLGQHNKTAAEYNDQVTALRGATVDALDRSRDCVQSCAAMWHA</sequence>
<dbReference type="RefSeq" id="WP_027943984.1">
    <property type="nucleotide sequence ID" value="NZ_BSTI01000002.1"/>
</dbReference>
<dbReference type="AlphaFoldDB" id="A0A9W6QY37"/>
<reference evidence="1" key="1">
    <citation type="submission" date="2023-03" db="EMBL/GenBank/DDBJ databases">
        <title>Amycolatopsis taiwanensis NBRC 103393.</title>
        <authorList>
            <person name="Ichikawa N."/>
            <person name="Sato H."/>
            <person name="Tonouchi N."/>
        </authorList>
    </citation>
    <scope>NUCLEOTIDE SEQUENCE</scope>
    <source>
        <strain evidence="1">NBRC 103393</strain>
    </source>
</reference>
<keyword evidence="2" id="KW-1185">Reference proteome</keyword>
<organism evidence="1 2">
    <name type="scientific">Amycolatopsis taiwanensis</name>
    <dbReference type="NCBI Taxonomy" id="342230"/>
    <lineage>
        <taxon>Bacteria</taxon>
        <taxon>Bacillati</taxon>
        <taxon>Actinomycetota</taxon>
        <taxon>Actinomycetes</taxon>
        <taxon>Pseudonocardiales</taxon>
        <taxon>Pseudonocardiaceae</taxon>
        <taxon>Amycolatopsis</taxon>
    </lineage>
</organism>
<dbReference type="InterPro" id="IPR036689">
    <property type="entry name" value="ESAT-6-like_sf"/>
</dbReference>
<evidence type="ECO:0000313" key="1">
    <source>
        <dbReference type="EMBL" id="GLY64172.1"/>
    </source>
</evidence>